<protein>
    <submittedName>
        <fullName evidence="3">Uncharacterized protein</fullName>
    </submittedName>
</protein>
<dbReference type="AlphaFoldDB" id="A0A1G6N5N1"/>
<dbReference type="EMBL" id="FMZW01000004">
    <property type="protein sequence ID" value="SDC63152.1"/>
    <property type="molecule type" value="Genomic_DNA"/>
</dbReference>
<proteinExistence type="predicted"/>
<keyword evidence="2" id="KW-0732">Signal</keyword>
<dbReference type="RefSeq" id="WP_092080203.1">
    <property type="nucleotide sequence ID" value="NZ_FMZW01000004.1"/>
</dbReference>
<sequence>MRIKTLLPTALALLASSSAFGFELVDIERASGSPPVIRAYDGPRDVFEYDLKVRNLCDNAQSLNNVASGWVGAKRTGNLFQDGFNIHDRSVALAAVVTFPNAKSDQIKQVKVPIIAKANFGDVQIQNCEGTIITDVPANAKVRLHFEYKQSDTIRFNDPTKFVSGIATVGTSAVALGSLATGTGIGSAIVPVVSYLEKNSNAITTLNNGVNSIMASFAETRSPDPRQYEIRSTASNISYRSGRKTVISIDKIVRDTGPDLDGGNGWLGVDRAFSDRYGELQSQFNNAQNAVDSPWSANLPKFCAKLRSYVDGATKGDRFASALGIGFHAFYNSTEYGGKTCLNSWEIAALKAHHFAPPFPGAWPTNATPSEPVVAARSAPKSSGKSARMANALASR</sequence>
<evidence type="ECO:0000313" key="4">
    <source>
        <dbReference type="Proteomes" id="UP000199245"/>
    </source>
</evidence>
<dbReference type="Proteomes" id="UP000199245">
    <property type="component" value="Unassembled WGS sequence"/>
</dbReference>
<organism evidence="3 4">
    <name type="scientific">Bradyrhizobium brasilense</name>
    <dbReference type="NCBI Taxonomy" id="1419277"/>
    <lineage>
        <taxon>Bacteria</taxon>
        <taxon>Pseudomonadati</taxon>
        <taxon>Pseudomonadota</taxon>
        <taxon>Alphaproteobacteria</taxon>
        <taxon>Hyphomicrobiales</taxon>
        <taxon>Nitrobacteraceae</taxon>
        <taxon>Bradyrhizobium</taxon>
    </lineage>
</organism>
<reference evidence="3 4" key="1">
    <citation type="submission" date="2016-10" db="EMBL/GenBank/DDBJ databases">
        <authorList>
            <person name="de Groot N.N."/>
        </authorList>
    </citation>
    <scope>NUCLEOTIDE SEQUENCE [LARGE SCALE GENOMIC DNA]</scope>
    <source>
        <strain evidence="3 4">R5</strain>
    </source>
</reference>
<feature type="signal peptide" evidence="2">
    <location>
        <begin position="1"/>
        <end position="21"/>
    </location>
</feature>
<evidence type="ECO:0000256" key="1">
    <source>
        <dbReference type="SAM" id="MobiDB-lite"/>
    </source>
</evidence>
<feature type="region of interest" description="Disordered" evidence="1">
    <location>
        <begin position="373"/>
        <end position="396"/>
    </location>
</feature>
<evidence type="ECO:0000313" key="3">
    <source>
        <dbReference type="EMBL" id="SDC63152.1"/>
    </source>
</evidence>
<evidence type="ECO:0000256" key="2">
    <source>
        <dbReference type="SAM" id="SignalP"/>
    </source>
</evidence>
<feature type="chain" id="PRO_5011477700" evidence="2">
    <location>
        <begin position="22"/>
        <end position="396"/>
    </location>
</feature>
<accession>A0A1G6N5N1</accession>
<name>A0A1G6N5N1_9BRAD</name>
<gene>
    <name evidence="3" type="ORF">SAMN05216337_100425</name>
</gene>